<evidence type="ECO:0000256" key="10">
    <source>
        <dbReference type="ARBA" id="ARBA00038150"/>
    </source>
</evidence>
<comment type="caution">
    <text evidence="11">The sequence shown here is derived from an EMBL/GenBank/DDBJ whole genome shotgun (WGS) entry which is preliminary data.</text>
</comment>
<comment type="subcellular location">
    <subcellularLocation>
        <location evidence="1">Membrane</location>
        <topology evidence="1">Single-pass type II membrane protein</topology>
    </subcellularLocation>
</comment>
<comment type="pathway">
    <text evidence="2">Protein modification; protein glycosylation.</text>
</comment>
<dbReference type="Pfam" id="PF02485">
    <property type="entry name" value="Branch"/>
    <property type="match status" value="1"/>
</dbReference>
<evidence type="ECO:0000256" key="7">
    <source>
        <dbReference type="ARBA" id="ARBA00022989"/>
    </source>
</evidence>
<dbReference type="PANTHER" id="PTHR19297">
    <property type="entry name" value="GLYCOSYLTRANSFERASE 14 FAMILY MEMBER"/>
    <property type="match status" value="1"/>
</dbReference>
<keyword evidence="9" id="KW-0325">Glycoprotein</keyword>
<evidence type="ECO:0000256" key="2">
    <source>
        <dbReference type="ARBA" id="ARBA00004922"/>
    </source>
</evidence>
<name>W6U5H4_ECHGR</name>
<dbReference type="PANTHER" id="PTHR19297:SF191">
    <property type="entry name" value="PROTEIN XYLOSYLTRANSFERASE"/>
    <property type="match status" value="1"/>
</dbReference>
<dbReference type="AlphaFoldDB" id="W6U5H4"/>
<keyword evidence="5" id="KW-0812">Transmembrane</keyword>
<dbReference type="OrthoDB" id="2019572at2759"/>
<dbReference type="OMA" id="MDIAYTI"/>
<dbReference type="InterPro" id="IPR003406">
    <property type="entry name" value="Glyco_trans_14"/>
</dbReference>
<evidence type="ECO:0000256" key="6">
    <source>
        <dbReference type="ARBA" id="ARBA00022968"/>
    </source>
</evidence>
<organism evidence="11 12">
    <name type="scientific">Echinococcus granulosus</name>
    <name type="common">Hydatid tapeworm</name>
    <dbReference type="NCBI Taxonomy" id="6210"/>
    <lineage>
        <taxon>Eukaryota</taxon>
        <taxon>Metazoa</taxon>
        <taxon>Spiralia</taxon>
        <taxon>Lophotrochozoa</taxon>
        <taxon>Platyhelminthes</taxon>
        <taxon>Cestoda</taxon>
        <taxon>Eucestoda</taxon>
        <taxon>Cyclophyllidea</taxon>
        <taxon>Taeniidae</taxon>
        <taxon>Echinococcus</taxon>
        <taxon>Echinococcus granulosus group</taxon>
    </lineage>
</organism>
<evidence type="ECO:0000313" key="11">
    <source>
        <dbReference type="EMBL" id="EUB56375.1"/>
    </source>
</evidence>
<evidence type="ECO:0000256" key="4">
    <source>
        <dbReference type="ARBA" id="ARBA00022679"/>
    </source>
</evidence>
<evidence type="ECO:0000256" key="5">
    <source>
        <dbReference type="ARBA" id="ARBA00022692"/>
    </source>
</evidence>
<dbReference type="GeneID" id="36344460"/>
<evidence type="ECO:0000256" key="1">
    <source>
        <dbReference type="ARBA" id="ARBA00004606"/>
    </source>
</evidence>
<comment type="similarity">
    <text evidence="10">Belongs to the glycosyltransferase 14 family.</text>
</comment>
<evidence type="ECO:0000313" key="12">
    <source>
        <dbReference type="Proteomes" id="UP000019149"/>
    </source>
</evidence>
<evidence type="ECO:0000256" key="8">
    <source>
        <dbReference type="ARBA" id="ARBA00023136"/>
    </source>
</evidence>
<accession>W6U5H4</accession>
<dbReference type="KEGG" id="egl:EGR_08745"/>
<keyword evidence="8" id="KW-0472">Membrane</keyword>
<keyword evidence="3" id="KW-0328">Glycosyltransferase</keyword>
<evidence type="ECO:0000256" key="3">
    <source>
        <dbReference type="ARBA" id="ARBA00022676"/>
    </source>
</evidence>
<reference evidence="11 12" key="1">
    <citation type="journal article" date="2013" name="Nat. Genet.">
        <title>The genome of the hydatid tapeworm Echinococcus granulosus.</title>
        <authorList>
            <person name="Zheng H."/>
            <person name="Zhang W."/>
            <person name="Zhang L."/>
            <person name="Zhang Z."/>
            <person name="Li J."/>
            <person name="Lu G."/>
            <person name="Zhu Y."/>
            <person name="Wang Y."/>
            <person name="Huang Y."/>
            <person name="Liu J."/>
            <person name="Kang H."/>
            <person name="Chen J."/>
            <person name="Wang L."/>
            <person name="Chen A."/>
            <person name="Yu S."/>
            <person name="Gao Z."/>
            <person name="Jin L."/>
            <person name="Gu W."/>
            <person name="Wang Z."/>
            <person name="Zhao L."/>
            <person name="Shi B."/>
            <person name="Wen H."/>
            <person name="Lin R."/>
            <person name="Jones M.K."/>
            <person name="Brejova B."/>
            <person name="Vinar T."/>
            <person name="Zhao G."/>
            <person name="McManus D.P."/>
            <person name="Chen Z."/>
            <person name="Zhou Y."/>
            <person name="Wang S."/>
        </authorList>
    </citation>
    <scope>NUCLEOTIDE SEQUENCE [LARGE SCALE GENOMIC DNA]</scope>
</reference>
<keyword evidence="7" id="KW-1133">Transmembrane helix</keyword>
<dbReference type="RefSeq" id="XP_024347571.1">
    <property type="nucleotide sequence ID" value="XM_024497994.1"/>
</dbReference>
<keyword evidence="12" id="KW-1185">Reference proteome</keyword>
<sequence length="443" mass="50191">MFSALIALPQSSDNTGKLDSIDSGQAQIIAKTLRHQQHQVCDGEALRAESLTAQQLSPGAALLLNLLLFLTFEQAARFVSPIIVLSGADVGGYDKGTAFAFFSSIDSPEHRNCRFYLDRFPIKRFGDGDMDIAYTIAVENDVRPVARILRMIYRENNYYCIHLNRKANSTLYTAMKGLLTCFRKNVELVEKNSSFAVTRGDESVLQAQLVCAEQALKRNKRWKYLINIDDDEFPLRTNLETVAILKALNGSNLVEAFSTNSLKPKVGNKTLPLEVTWYKGASHGAYRREFLQEAVLGQAVAPIRQYLLEHQSFPNPEEYFFPILTYNSKLRLPGACVTAPSPNTEVKFGFLAEICIREDYGVRCMTKYDRSVCLLGNEHLPMLKEASHLFASKFDPNYEPDAYTNLEKWYFDRIKDEMEAGLMPRPAYDTYIYSTLSCSQRHI</sequence>
<protein>
    <submittedName>
        <fullName evidence="11">Beta-1,3-galactosyl-O-glycosyl-glycoprotein beta-1,6-N-acetylglucosaminyltransferase</fullName>
    </submittedName>
</protein>
<gene>
    <name evidence="11" type="ORF">EGR_08745</name>
</gene>
<dbReference type="Proteomes" id="UP000019149">
    <property type="component" value="Unassembled WGS sequence"/>
</dbReference>
<dbReference type="GO" id="GO:0008375">
    <property type="term" value="F:acetylglucosaminyltransferase activity"/>
    <property type="evidence" value="ECO:0007669"/>
    <property type="project" value="TreeGrafter"/>
</dbReference>
<evidence type="ECO:0000256" key="9">
    <source>
        <dbReference type="ARBA" id="ARBA00023180"/>
    </source>
</evidence>
<dbReference type="CTD" id="36344460"/>
<proteinExistence type="inferred from homology"/>
<keyword evidence="4" id="KW-0808">Transferase</keyword>
<dbReference type="EMBL" id="APAU02000118">
    <property type="protein sequence ID" value="EUB56375.1"/>
    <property type="molecule type" value="Genomic_DNA"/>
</dbReference>
<keyword evidence="6" id="KW-0735">Signal-anchor</keyword>
<dbReference type="GO" id="GO:0016020">
    <property type="term" value="C:membrane"/>
    <property type="evidence" value="ECO:0007669"/>
    <property type="project" value="UniProtKB-SubCell"/>
</dbReference>